<evidence type="ECO:0000259" key="4">
    <source>
        <dbReference type="PROSITE" id="PS51858"/>
    </source>
</evidence>
<evidence type="ECO:0000313" key="5">
    <source>
        <dbReference type="EMBL" id="AOW06925.1"/>
    </source>
</evidence>
<dbReference type="Pfam" id="PF05903">
    <property type="entry name" value="Peptidase_C97"/>
    <property type="match status" value="1"/>
</dbReference>
<dbReference type="VEuPathDB" id="FungiDB:YALI0_F09812g"/>
<dbReference type="InterPro" id="IPR042266">
    <property type="entry name" value="PPPDE_sf"/>
</dbReference>
<dbReference type="GO" id="GO:0006508">
    <property type="term" value="P:proteolysis"/>
    <property type="evidence" value="ECO:0007669"/>
    <property type="project" value="UniProtKB-KW"/>
</dbReference>
<dbReference type="EMBL" id="KZ857332">
    <property type="protein sequence ID" value="RDW26756.1"/>
    <property type="molecule type" value="Genomic_DNA"/>
</dbReference>
<evidence type="ECO:0000256" key="2">
    <source>
        <dbReference type="ARBA" id="ARBA00022670"/>
    </source>
</evidence>
<evidence type="ECO:0000256" key="1">
    <source>
        <dbReference type="ARBA" id="ARBA00008140"/>
    </source>
</evidence>
<dbReference type="EMBL" id="CP017558">
    <property type="protein sequence ID" value="AOW06925.1"/>
    <property type="molecule type" value="Genomic_DNA"/>
</dbReference>
<dbReference type="GO" id="GO:0008233">
    <property type="term" value="F:peptidase activity"/>
    <property type="evidence" value="ECO:0007669"/>
    <property type="project" value="UniProtKB-KW"/>
</dbReference>
<reference evidence="6 8" key="2">
    <citation type="submission" date="2018-07" db="EMBL/GenBank/DDBJ databases">
        <title>Draft Genome Assemblies for Five Robust Yarrowia lipolytica Strains Exhibiting High Lipid Production and Pentose Sugar Utilization and Sugar Alcohol Secretion from Undetoxified Lignocellulosic Biomass Hydrolysates.</title>
        <authorList>
            <consortium name="DOE Joint Genome Institute"/>
            <person name="Walker C."/>
            <person name="Ryu S."/>
            <person name="Na H."/>
            <person name="Zane M."/>
            <person name="LaButti K."/>
            <person name="Lipzen A."/>
            <person name="Haridas S."/>
            <person name="Barry K."/>
            <person name="Grigoriev I.V."/>
            <person name="Quarterman J."/>
            <person name="Slininger P."/>
            <person name="Dien B."/>
            <person name="Trinh C.T."/>
        </authorList>
    </citation>
    <scope>NUCLEOTIDE SEQUENCE [LARGE SCALE GENOMIC DNA]</scope>
    <source>
        <strain evidence="6 8">YB392</strain>
    </source>
</reference>
<protein>
    <submittedName>
        <fullName evidence="6">PPPDE putative peptidase domain-containing protein</fullName>
    </submittedName>
</protein>
<accession>A0A1D8NMQ2</accession>
<evidence type="ECO:0000256" key="3">
    <source>
        <dbReference type="ARBA" id="ARBA00022801"/>
    </source>
</evidence>
<dbReference type="Proteomes" id="UP000256601">
    <property type="component" value="Unassembled WGS sequence"/>
</dbReference>
<comment type="similarity">
    <text evidence="1">Belongs to the DeSI family.</text>
</comment>
<dbReference type="RefSeq" id="XP_505223.1">
    <property type="nucleotide sequence ID" value="XM_505223.1"/>
</dbReference>
<feature type="domain" description="PPPDE" evidence="4">
    <location>
        <begin position="6"/>
        <end position="147"/>
    </location>
</feature>
<dbReference type="InterPro" id="IPR008580">
    <property type="entry name" value="PPPDE_dom"/>
</dbReference>
<dbReference type="PANTHER" id="PTHR12378">
    <property type="entry name" value="DESUMOYLATING ISOPEPTIDASE"/>
    <property type="match status" value="1"/>
</dbReference>
<dbReference type="Gene3D" id="3.90.1720.30">
    <property type="entry name" value="PPPDE domains"/>
    <property type="match status" value="1"/>
</dbReference>
<evidence type="ECO:0000313" key="8">
    <source>
        <dbReference type="Proteomes" id="UP000256601"/>
    </source>
</evidence>
<dbReference type="OMA" id="HLMLGKQ"/>
<dbReference type="GeneID" id="2908978"/>
<dbReference type="AlphaFoldDB" id="A0A1D8NMQ2"/>
<keyword evidence="3" id="KW-0378">Hydrolase</keyword>
<dbReference type="OrthoDB" id="21221at2759"/>
<reference evidence="5 7" key="1">
    <citation type="journal article" date="2016" name="PLoS ONE">
        <title>Sequence Assembly of Yarrowia lipolytica Strain W29/CLIB89 Shows Transposable Element Diversity.</title>
        <authorList>
            <person name="Magnan C."/>
            <person name="Yu J."/>
            <person name="Chang I."/>
            <person name="Jahn E."/>
            <person name="Kanomata Y."/>
            <person name="Wu J."/>
            <person name="Zeller M."/>
            <person name="Oakes M."/>
            <person name="Baldi P."/>
            <person name="Sandmeyer S."/>
        </authorList>
    </citation>
    <scope>NUCLEOTIDE SEQUENCE [LARGE SCALE GENOMIC DNA]</scope>
    <source>
        <strain evidence="5">CLIB89</strain>
        <strain evidence="7">CLIB89(W29)</strain>
    </source>
</reference>
<dbReference type="KEGG" id="yli:2908978"/>
<gene>
    <name evidence="6" type="ORF">B0I71DRAFT_29413</name>
    <name evidence="5" type="ORF">YALI1_F13384g</name>
</gene>
<evidence type="ECO:0000313" key="7">
    <source>
        <dbReference type="Proteomes" id="UP000182444"/>
    </source>
</evidence>
<evidence type="ECO:0000313" key="6">
    <source>
        <dbReference type="EMBL" id="RDW26756.1"/>
    </source>
</evidence>
<keyword evidence="2" id="KW-0645">Protease</keyword>
<dbReference type="eggNOG" id="KOG0324">
    <property type="taxonomic scope" value="Eukaryota"/>
</dbReference>
<name>A0A1D8NMQ2_YARLL</name>
<dbReference type="GO" id="GO:0070646">
    <property type="term" value="P:protein modification by small protein removal"/>
    <property type="evidence" value="ECO:0007669"/>
    <property type="project" value="TreeGrafter"/>
</dbReference>
<organism evidence="5 7">
    <name type="scientific">Yarrowia lipolytica</name>
    <name type="common">Candida lipolytica</name>
    <dbReference type="NCBI Taxonomy" id="4952"/>
    <lineage>
        <taxon>Eukaryota</taxon>
        <taxon>Fungi</taxon>
        <taxon>Dikarya</taxon>
        <taxon>Ascomycota</taxon>
        <taxon>Saccharomycotina</taxon>
        <taxon>Dipodascomycetes</taxon>
        <taxon>Dipodascales</taxon>
        <taxon>Dipodascales incertae sedis</taxon>
        <taxon>Yarrowia</taxon>
    </lineage>
</organism>
<sequence length="157" mass="17841">MTEETHKVKLYVYDLSHGMAKSMSQQFLGTQVDGIWHTSIVIDNKTEWYYGAGIQSAQPGKTHHGIPDKVVDLGETHVPEELIQEYLNEIRGEYTPDKYNLFDHNCNHFTQELSQFLTGKDIPVDISSLSQNVLATPFGQMLRPMLEQGMSGITQRQ</sequence>
<dbReference type="PROSITE" id="PS51858">
    <property type="entry name" value="PPPDE"/>
    <property type="match status" value="1"/>
</dbReference>
<dbReference type="VEuPathDB" id="FungiDB:YALI1_F13384g"/>
<proteinExistence type="inferred from homology"/>
<dbReference type="Proteomes" id="UP000182444">
    <property type="component" value="Chromosome 1F"/>
</dbReference>
<dbReference type="SMART" id="SM01179">
    <property type="entry name" value="DUF862"/>
    <property type="match status" value="1"/>
</dbReference>
<dbReference type="PANTHER" id="PTHR12378:SF7">
    <property type="entry name" value="DESUMOYLATING ISOPEPTIDASE 1"/>
    <property type="match status" value="1"/>
</dbReference>